<reference evidence="2" key="1">
    <citation type="submission" date="2020-05" db="EMBL/GenBank/DDBJ databases">
        <title>Genomic Encyclopedia of Type Strains, Phase IV (KMG-V): Genome sequencing to study the core and pangenomes of soil and plant-associated prokaryotes.</title>
        <authorList>
            <person name="Whitman W."/>
        </authorList>
    </citation>
    <scope>NUCLEOTIDE SEQUENCE</scope>
    <source>
        <strain evidence="2">16F</strain>
    </source>
</reference>
<protein>
    <submittedName>
        <fullName evidence="2">Uncharacterized protein</fullName>
    </submittedName>
</protein>
<dbReference type="Proteomes" id="UP000610746">
    <property type="component" value="Unassembled WGS sequence"/>
</dbReference>
<evidence type="ECO:0000313" key="2">
    <source>
        <dbReference type="EMBL" id="NRS92195.1"/>
    </source>
</evidence>
<keyword evidence="1" id="KW-0472">Membrane</keyword>
<dbReference type="AlphaFoldDB" id="A0A8J8G7P0"/>
<proteinExistence type="predicted"/>
<accession>A0A8J8G7P0</accession>
<organism evidence="2 3">
    <name type="scientific">Frigoriflavimonas asaccharolytica</name>
    <dbReference type="NCBI Taxonomy" id="2735899"/>
    <lineage>
        <taxon>Bacteria</taxon>
        <taxon>Pseudomonadati</taxon>
        <taxon>Bacteroidota</taxon>
        <taxon>Flavobacteriia</taxon>
        <taxon>Flavobacteriales</taxon>
        <taxon>Weeksellaceae</taxon>
        <taxon>Frigoriflavimonas</taxon>
    </lineage>
</organism>
<keyword evidence="3" id="KW-1185">Reference proteome</keyword>
<sequence>MILIKKIWPILLIIGILLILFTVGKIYETKFFSKKINSLIMKLLIKKGIDPNRIMIKKGKTASGNATTTFKLIDK</sequence>
<dbReference type="EMBL" id="JABSNO010000007">
    <property type="protein sequence ID" value="NRS92195.1"/>
    <property type="molecule type" value="Genomic_DNA"/>
</dbReference>
<feature type="transmembrane region" description="Helical" evidence="1">
    <location>
        <begin position="6"/>
        <end position="27"/>
    </location>
</feature>
<keyword evidence="1" id="KW-0812">Transmembrane</keyword>
<evidence type="ECO:0000256" key="1">
    <source>
        <dbReference type="SAM" id="Phobius"/>
    </source>
</evidence>
<comment type="caution">
    <text evidence="2">The sequence shown here is derived from an EMBL/GenBank/DDBJ whole genome shotgun (WGS) entry which is preliminary data.</text>
</comment>
<name>A0A8J8G7P0_9FLAO</name>
<dbReference type="RefSeq" id="WP_173778810.1">
    <property type="nucleotide sequence ID" value="NZ_JABSNO010000007.1"/>
</dbReference>
<keyword evidence="1" id="KW-1133">Transmembrane helix</keyword>
<gene>
    <name evidence="2" type="ORF">HNQ03_001263</name>
</gene>
<evidence type="ECO:0000313" key="3">
    <source>
        <dbReference type="Proteomes" id="UP000610746"/>
    </source>
</evidence>